<dbReference type="EMBL" id="ACZI02000003">
    <property type="protein sequence ID" value="EFV14347.1"/>
    <property type="molecule type" value="Genomic_DNA"/>
</dbReference>
<evidence type="ECO:0000313" key="2">
    <source>
        <dbReference type="EMBL" id="EFV14347.1"/>
    </source>
</evidence>
<comment type="caution">
    <text evidence="2">The sequence shown here is derived from an EMBL/GenBank/DDBJ whole genome shotgun (WGS) entry which is preliminary data.</text>
</comment>
<proteinExistence type="predicted"/>
<evidence type="ECO:0000313" key="3">
    <source>
        <dbReference type="Proteomes" id="UP000004816"/>
    </source>
</evidence>
<reference evidence="2 3" key="1">
    <citation type="journal article" date="2011" name="Stand. Genomic Sci.">
        <title>High quality draft genome sequence of Segniliparus rugosus CDC 945(T)= (ATCC BAA-974(T)).</title>
        <authorList>
            <person name="Earl A.M."/>
            <person name="Desjardins C.A."/>
            <person name="Fitzgerald M.G."/>
            <person name="Arachchi H.M."/>
            <person name="Zeng Q."/>
            <person name="Mehta T."/>
            <person name="Griggs A."/>
            <person name="Birren B.W."/>
            <person name="Toney N.C."/>
            <person name="Carr J."/>
            <person name="Posey J."/>
            <person name="Butler W.R."/>
        </authorList>
    </citation>
    <scope>NUCLEOTIDE SEQUENCE [LARGE SCALE GENOMIC DNA]</scope>
    <source>
        <strain evidence="3">ATCC BAA-974 / DSM 45345 / CCUG 50838 / CIP 108380 / JCM 13579 / CDC 945</strain>
    </source>
</reference>
<dbReference type="Proteomes" id="UP000004816">
    <property type="component" value="Unassembled WGS sequence"/>
</dbReference>
<dbReference type="STRING" id="679197.HMPREF9336_00797"/>
<evidence type="ECO:0000256" key="1">
    <source>
        <dbReference type="SAM" id="MobiDB-lite"/>
    </source>
</evidence>
<accession>E5XMS7</accession>
<dbReference type="AlphaFoldDB" id="E5XMS7"/>
<feature type="region of interest" description="Disordered" evidence="1">
    <location>
        <begin position="1"/>
        <end position="25"/>
    </location>
</feature>
<protein>
    <submittedName>
        <fullName evidence="2">Uncharacterized protein</fullName>
    </submittedName>
</protein>
<keyword evidence="3" id="KW-1185">Reference proteome</keyword>
<name>E5XMS7_SEGRC</name>
<gene>
    <name evidence="2" type="ORF">HMPREF9336_00797</name>
</gene>
<dbReference type="HOGENOM" id="CLU_2144091_0_0_11"/>
<organism evidence="2 3">
    <name type="scientific">Segniliparus rugosus (strain ATCC BAA-974 / DSM 45345 / CCUG 50838 / CIP 108380 / JCM 13579 / CDC 945)</name>
    <dbReference type="NCBI Taxonomy" id="679197"/>
    <lineage>
        <taxon>Bacteria</taxon>
        <taxon>Bacillati</taxon>
        <taxon>Actinomycetota</taxon>
        <taxon>Actinomycetes</taxon>
        <taxon>Mycobacteriales</taxon>
        <taxon>Segniliparaceae</taxon>
        <taxon>Segniliparus</taxon>
    </lineage>
</organism>
<sequence>MTGEANAGGCSRYAVSEPSGFSLDSEESEAVCRAVLKSLGERHQLLADKVADTSDFEGAADEAGRRAQELARAAKARLAELRLAGAARTVGTVRNVFSGVALVREMDFEAEYGLKSAGARIGGSGS</sequence>